<dbReference type="STRING" id="1450537.A0A395I299"/>
<dbReference type="EMBL" id="KZ824276">
    <property type="protein sequence ID" value="RAL14190.1"/>
    <property type="molecule type" value="Genomic_DNA"/>
</dbReference>
<organism evidence="1 2">
    <name type="scientific">Aspergillus homomorphus (strain CBS 101889)</name>
    <dbReference type="NCBI Taxonomy" id="1450537"/>
    <lineage>
        <taxon>Eukaryota</taxon>
        <taxon>Fungi</taxon>
        <taxon>Dikarya</taxon>
        <taxon>Ascomycota</taxon>
        <taxon>Pezizomycotina</taxon>
        <taxon>Eurotiomycetes</taxon>
        <taxon>Eurotiomycetidae</taxon>
        <taxon>Eurotiales</taxon>
        <taxon>Aspergillaceae</taxon>
        <taxon>Aspergillus</taxon>
        <taxon>Aspergillus subgen. Circumdati</taxon>
    </lineage>
</organism>
<dbReference type="InterPro" id="IPR014752">
    <property type="entry name" value="Arrestin-like_C"/>
</dbReference>
<keyword evidence="2" id="KW-1185">Reference proteome</keyword>
<evidence type="ECO:0000313" key="2">
    <source>
        <dbReference type="Proteomes" id="UP000248961"/>
    </source>
</evidence>
<evidence type="ECO:0000313" key="1">
    <source>
        <dbReference type="EMBL" id="RAL14190.1"/>
    </source>
</evidence>
<accession>A0A395I299</accession>
<proteinExistence type="predicted"/>
<gene>
    <name evidence="1" type="ORF">BO97DRAFT_423105</name>
</gene>
<dbReference type="AlphaFoldDB" id="A0A395I299"/>
<dbReference type="Gene3D" id="2.60.40.640">
    <property type="match status" value="1"/>
</dbReference>
<evidence type="ECO:0008006" key="3">
    <source>
        <dbReference type="Google" id="ProtNLM"/>
    </source>
</evidence>
<dbReference type="OrthoDB" id="2333384at2759"/>
<dbReference type="GeneID" id="37201145"/>
<dbReference type="Proteomes" id="UP000248961">
    <property type="component" value="Unassembled WGS sequence"/>
</dbReference>
<protein>
    <recommendedName>
        <fullName evidence="3">Arrestin C-terminal-like domain-containing protein</fullName>
    </recommendedName>
</protein>
<dbReference type="RefSeq" id="XP_025553344.1">
    <property type="nucleotide sequence ID" value="XM_025696856.1"/>
</dbReference>
<name>A0A395I299_ASPHC</name>
<sequence>MVLYMHYSSGSDQVFLHPAGSLGEESPRIAGTLVMSLVQPTKIAAIEVQLKGVMKRKWGSLESVIYQSSWRLAEASMFQTLIYGPGRHEIPLNIALDLGEHMRETVEAVEGYSVTYLLTGRVLKRFTKDLTCRERIKIYRNPPLTGWESAFPPPSFENEWPGKIRYFLNLTSSWVPFGSHICPRLHLVPLADGLQVESIGIEVVETHGFAPISSYNGRFMRPVNRCRVVCEKWFSSAKDMAIATFDHDNGYEFSLLVPLPRSVLACAQDVQSSHFDITHKVVFTLRIINADGHISAVRASIPVAIHMYRVDVNQLRTSTLYARHIIPPVYGKHEEDTLVTDNDLIDRLSVLSSPLYTRCSSPSEMQPQRDGEWDNATSLSRTLGYDADIREAPFLVSNLPPPYIS</sequence>
<reference evidence="1 2" key="1">
    <citation type="submission" date="2018-02" db="EMBL/GenBank/DDBJ databases">
        <title>The genomes of Aspergillus section Nigri reveals drivers in fungal speciation.</title>
        <authorList>
            <consortium name="DOE Joint Genome Institute"/>
            <person name="Vesth T.C."/>
            <person name="Nybo J."/>
            <person name="Theobald S."/>
            <person name="Brandl J."/>
            <person name="Frisvad J.C."/>
            <person name="Nielsen K.F."/>
            <person name="Lyhne E.K."/>
            <person name="Kogle M.E."/>
            <person name="Kuo A."/>
            <person name="Riley R."/>
            <person name="Clum A."/>
            <person name="Nolan M."/>
            <person name="Lipzen A."/>
            <person name="Salamov A."/>
            <person name="Henrissat B."/>
            <person name="Wiebenga A."/>
            <person name="De vries R.P."/>
            <person name="Grigoriev I.V."/>
            <person name="Mortensen U.H."/>
            <person name="Andersen M.R."/>
            <person name="Baker S.E."/>
        </authorList>
    </citation>
    <scope>NUCLEOTIDE SEQUENCE [LARGE SCALE GENOMIC DNA]</scope>
    <source>
        <strain evidence="1 2">CBS 101889</strain>
    </source>
</reference>
<dbReference type="VEuPathDB" id="FungiDB:BO97DRAFT_423105"/>